<dbReference type="AlphaFoldDB" id="A0A7D9JF69"/>
<evidence type="ECO:0000313" key="3">
    <source>
        <dbReference type="Proteomes" id="UP001152795"/>
    </source>
</evidence>
<accession>A0A7D9JF69</accession>
<reference evidence="2" key="1">
    <citation type="submission" date="2020-04" db="EMBL/GenBank/DDBJ databases">
        <authorList>
            <person name="Alioto T."/>
            <person name="Alioto T."/>
            <person name="Gomez Garrido J."/>
        </authorList>
    </citation>
    <scope>NUCLEOTIDE SEQUENCE</scope>
    <source>
        <strain evidence="2">A484AB</strain>
    </source>
</reference>
<gene>
    <name evidence="2" type="ORF">PACLA_8A004598</name>
</gene>
<protein>
    <submittedName>
        <fullName evidence="2">Uncharacterized protein</fullName>
    </submittedName>
</protein>
<evidence type="ECO:0000256" key="1">
    <source>
        <dbReference type="SAM" id="MobiDB-lite"/>
    </source>
</evidence>
<dbReference type="Proteomes" id="UP001152795">
    <property type="component" value="Unassembled WGS sequence"/>
</dbReference>
<evidence type="ECO:0000313" key="2">
    <source>
        <dbReference type="EMBL" id="CAB4028253.1"/>
    </source>
</evidence>
<name>A0A7D9JF69_PARCT</name>
<keyword evidence="3" id="KW-1185">Reference proteome</keyword>
<sequence length="664" mass="74167">MSTQNGILGVLTSQKLWTAPSKEQYLPAYFKEICDEYLLSEDKHRVYPVECLGLQRNSRPATWVIGSDFHVQLLDGKAKRDLDGGKSLIELIELMEHYMKDNFLATLLVLGGLGIGVHYEQLNKKSDRGVPLIMVYGQPVSGKSTATSIAMSILGHKTSIGKLTSAGALKLTKGQTLPFWWDDASDFSVLEELAVSSYNNSIKQTAYSKPATSSRTNALITMNPNCIPKKIRGDKQMMIRVFSRIAVIPFKEINEEQNLETCMFLDEKLKTITTHLAKSVGVFLELAPQFDVMHRDQMFIQISSQVKKNKLDVRAQFNYALLLYSTGKMLEKVGLKDRFFPGLLEFFCNVVTQQYKNITLTDTQPSSSRVAETPTLTNDMTAILIAIVTSATKNPIEVCQFFVPKFYARACGCGEVFGFKVTDALEYLGKSNKGLENALRSHIRTSCLGCNGVRINVGEGQPKGSHIQRNKLPEAIIQNLDKVFPDAKKLAEINQKQKSSATATGTAGKKLPEVLNDHTDTGDKDQHEMSENDDEPEDKDQHGMSEDDDETGDKDQHKMSEDDDATGDKNQHEIPEDDDENKELLKVLEGDDDKELPEILQPGKDKNASGDKEAETPVSEDDDVTSQTMKEKVIKRKKTQALEDGLKTYFQPSSKKRSRKPKIF</sequence>
<feature type="compositionally biased region" description="Polar residues" evidence="1">
    <location>
        <begin position="494"/>
        <end position="505"/>
    </location>
</feature>
<proteinExistence type="predicted"/>
<dbReference type="OrthoDB" id="5986261at2759"/>
<organism evidence="2 3">
    <name type="scientific">Paramuricea clavata</name>
    <name type="common">Red gorgonian</name>
    <name type="synonym">Violescent sea-whip</name>
    <dbReference type="NCBI Taxonomy" id="317549"/>
    <lineage>
        <taxon>Eukaryota</taxon>
        <taxon>Metazoa</taxon>
        <taxon>Cnidaria</taxon>
        <taxon>Anthozoa</taxon>
        <taxon>Octocorallia</taxon>
        <taxon>Malacalcyonacea</taxon>
        <taxon>Plexauridae</taxon>
        <taxon>Paramuricea</taxon>
    </lineage>
</organism>
<feature type="compositionally biased region" description="Basic and acidic residues" evidence="1">
    <location>
        <begin position="603"/>
        <end position="615"/>
    </location>
</feature>
<feature type="compositionally biased region" description="Basic and acidic residues" evidence="1">
    <location>
        <begin position="553"/>
        <end position="574"/>
    </location>
</feature>
<comment type="caution">
    <text evidence="2">The sequence shown here is derived from an EMBL/GenBank/DDBJ whole genome shotgun (WGS) entry which is preliminary data.</text>
</comment>
<dbReference type="EMBL" id="CACRXK020015356">
    <property type="protein sequence ID" value="CAB4028253.1"/>
    <property type="molecule type" value="Genomic_DNA"/>
</dbReference>
<feature type="region of interest" description="Disordered" evidence="1">
    <location>
        <begin position="493"/>
        <end position="636"/>
    </location>
</feature>
<feature type="compositionally biased region" description="Basic and acidic residues" evidence="1">
    <location>
        <begin position="510"/>
        <end position="530"/>
    </location>
</feature>